<gene>
    <name evidence="1" type="ORF">LCGC14_1411690</name>
</gene>
<proteinExistence type="predicted"/>
<evidence type="ECO:0000313" key="1">
    <source>
        <dbReference type="EMBL" id="KKM73319.1"/>
    </source>
</evidence>
<protein>
    <submittedName>
        <fullName evidence="1">Uncharacterized protein</fullName>
    </submittedName>
</protein>
<sequence length="188" mass="21430">MIGWSEGPHQFRRGDFFTAVSPGKLGGGIAAIQKLRTIGLSSSFTHAGFFIDSETVFESLWRVQRSSVWDHARKQFLVGRWKGMTDEKFDQAWAEIQKLEGKLYPVPRLFMFMFTPIMVQLITPMKYIGLGAFSPLVCSELAGRFLNLAGFSVFDEYLGMMPARVANIIRRDRDVEIIHPKAPLRRLK</sequence>
<organism evidence="1">
    <name type="scientific">marine sediment metagenome</name>
    <dbReference type="NCBI Taxonomy" id="412755"/>
    <lineage>
        <taxon>unclassified sequences</taxon>
        <taxon>metagenomes</taxon>
        <taxon>ecological metagenomes</taxon>
    </lineage>
</organism>
<dbReference type="Gene3D" id="3.90.1720.10">
    <property type="entry name" value="endopeptidase domain like (from Nostoc punctiforme)"/>
    <property type="match status" value="1"/>
</dbReference>
<dbReference type="EMBL" id="LAZR01009319">
    <property type="protein sequence ID" value="KKM73319.1"/>
    <property type="molecule type" value="Genomic_DNA"/>
</dbReference>
<reference evidence="1" key="1">
    <citation type="journal article" date="2015" name="Nature">
        <title>Complex archaea that bridge the gap between prokaryotes and eukaryotes.</title>
        <authorList>
            <person name="Spang A."/>
            <person name="Saw J.H."/>
            <person name="Jorgensen S.L."/>
            <person name="Zaremba-Niedzwiedzka K."/>
            <person name="Martijn J."/>
            <person name="Lind A.E."/>
            <person name="van Eijk R."/>
            <person name="Schleper C."/>
            <person name="Guy L."/>
            <person name="Ettema T.J."/>
        </authorList>
    </citation>
    <scope>NUCLEOTIDE SEQUENCE</scope>
</reference>
<comment type="caution">
    <text evidence="1">The sequence shown here is derived from an EMBL/GenBank/DDBJ whole genome shotgun (WGS) entry which is preliminary data.</text>
</comment>
<name>A0A0F9JU63_9ZZZZ</name>
<dbReference type="AlphaFoldDB" id="A0A0F9JU63"/>
<accession>A0A0F9JU63</accession>